<dbReference type="WBParaSite" id="SSTP_0000216300.1">
    <property type="protein sequence ID" value="SSTP_0000216300.1"/>
    <property type="gene ID" value="SSTP_0000216300"/>
</dbReference>
<dbReference type="Gene3D" id="3.90.700.10">
    <property type="entry name" value="Succinate dehydrogenase/fumarate reductase flavoprotein, catalytic domain"/>
    <property type="match status" value="1"/>
</dbReference>
<evidence type="ECO:0000256" key="3">
    <source>
        <dbReference type="ARBA" id="ARBA00022827"/>
    </source>
</evidence>
<dbReference type="PANTHER" id="PTHR43400">
    <property type="entry name" value="FUMARATE REDUCTASE"/>
    <property type="match status" value="1"/>
</dbReference>
<evidence type="ECO:0000256" key="5">
    <source>
        <dbReference type="ARBA" id="ARBA00050832"/>
    </source>
</evidence>
<evidence type="ECO:0000313" key="10">
    <source>
        <dbReference type="WBParaSite" id="SSTP_0000216300.1"/>
    </source>
</evidence>
<evidence type="ECO:0000256" key="2">
    <source>
        <dbReference type="ARBA" id="ARBA00022630"/>
    </source>
</evidence>
<keyword evidence="4" id="KW-0560">Oxidoreductase</keyword>
<evidence type="ECO:0000256" key="1">
    <source>
        <dbReference type="ARBA" id="ARBA00001974"/>
    </source>
</evidence>
<name>A0A0K0DY49_STRER</name>
<dbReference type="PANTHER" id="PTHR43400:SF7">
    <property type="entry name" value="FAD-DEPENDENT OXIDOREDUCTASE 2 FAD BINDING DOMAIN-CONTAINING PROTEIN"/>
    <property type="match status" value="1"/>
</dbReference>
<keyword evidence="2" id="KW-0285">Flavoprotein</keyword>
<dbReference type="InterPro" id="IPR027477">
    <property type="entry name" value="Succ_DH/fumarate_Rdtase_cat_sf"/>
</dbReference>
<evidence type="ECO:0000259" key="8">
    <source>
        <dbReference type="Pfam" id="PF00890"/>
    </source>
</evidence>
<organism evidence="10">
    <name type="scientific">Strongyloides stercoralis</name>
    <name type="common">Threadworm</name>
    <dbReference type="NCBI Taxonomy" id="6248"/>
    <lineage>
        <taxon>Eukaryota</taxon>
        <taxon>Metazoa</taxon>
        <taxon>Ecdysozoa</taxon>
        <taxon>Nematoda</taxon>
        <taxon>Chromadorea</taxon>
        <taxon>Rhabditida</taxon>
        <taxon>Tylenchina</taxon>
        <taxon>Panagrolaimomorpha</taxon>
        <taxon>Strongyloidoidea</taxon>
        <taxon>Strongyloididae</taxon>
        <taxon>Strongyloides</taxon>
    </lineage>
</organism>
<dbReference type="InterPro" id="IPR003953">
    <property type="entry name" value="FAD-dep_OxRdtase_2_FAD-bd"/>
</dbReference>
<dbReference type="Proteomes" id="UP000035681">
    <property type="component" value="Unplaced"/>
</dbReference>
<accession>A0A0K0DY49</accession>
<dbReference type="SUPFAM" id="SSF56425">
    <property type="entry name" value="Succinate dehydrogenase/fumarate reductase flavoprotein, catalytic domain"/>
    <property type="match status" value="1"/>
</dbReference>
<dbReference type="SUPFAM" id="SSF51905">
    <property type="entry name" value="FAD/NAD(P)-binding domain"/>
    <property type="match status" value="1"/>
</dbReference>
<sequence>MMSKTPKMTDDIIIVGGGLAGLTATLEILNHHSSNKVILFEKQKNFGGNSAKASSGINACNTIFQKNKGINDNIDIFKMDTLKAGDNTNDHTLVEYLVRNSKDALEFLIDNNVKIDDVNLCGGHTVPRTHWAHLKEGKAIPIGFAIIKAIQDKIYEIKEKRPNDIEIHFDSEVIGITTWNEYVTGVRYRDPADKNTILEVNGKAVILTTGGFSADKSEDDSLLKEYGKHPLLSYLPTTNGDFATGSGVKIARAMGAQLVGMENIQIHPTSFVDPSDRDAGTKFLAAEALRGKGAILLNDNGERFANELGRRDYLSEKIFKNCVSKKNERIAFMIINEEGIEGFGQQAFNFYWKIKKFFKKVENVKELANFIGCNSEILEKTFNSYNKNADEKKDEFGKTVFPTRFNLSESLYVAMVTPAIHYTMGGLKIDTEGKVYSDVTKDAIRGLYAAGEVTGGVHGNNRLAGNSLLECVVFGRAAAFSALTLNYGHSEL</sequence>
<dbReference type="AlphaFoldDB" id="A0A0K0DY49"/>
<proteinExistence type="predicted"/>
<dbReference type="SMR" id="A0A0K0DY49"/>
<comment type="cofactor">
    <cofactor evidence="1">
        <name>FAD</name>
        <dbReference type="ChEBI" id="CHEBI:57692"/>
    </cofactor>
</comment>
<evidence type="ECO:0000313" key="9">
    <source>
        <dbReference type="Proteomes" id="UP000035681"/>
    </source>
</evidence>
<dbReference type="EC" id="1.3.1.6" evidence="6"/>
<evidence type="ECO:0000256" key="7">
    <source>
        <dbReference type="ARBA" id="ARBA00077246"/>
    </source>
</evidence>
<evidence type="ECO:0000256" key="4">
    <source>
        <dbReference type="ARBA" id="ARBA00023002"/>
    </source>
</evidence>
<dbReference type="InterPro" id="IPR036188">
    <property type="entry name" value="FAD/NAD-bd_sf"/>
</dbReference>
<dbReference type="NCBIfam" id="TIGR01813">
    <property type="entry name" value="flavo_cyto_c"/>
    <property type="match status" value="1"/>
</dbReference>
<feature type="domain" description="FAD-dependent oxidoreductase 2 FAD-binding" evidence="8">
    <location>
        <begin position="11"/>
        <end position="468"/>
    </location>
</feature>
<keyword evidence="9" id="KW-1185">Reference proteome</keyword>
<dbReference type="FunFam" id="3.90.700.10:FF:000007">
    <property type="entry name" value="NADH-dependent fumarate reductase"/>
    <property type="match status" value="1"/>
</dbReference>
<dbReference type="InterPro" id="IPR010960">
    <property type="entry name" value="Flavocytochrome_c"/>
</dbReference>
<comment type="catalytic activity">
    <reaction evidence="5">
        <text>succinate + NAD(+) = fumarate + NADH + H(+)</text>
        <dbReference type="Rhea" id="RHEA:18281"/>
        <dbReference type="ChEBI" id="CHEBI:15378"/>
        <dbReference type="ChEBI" id="CHEBI:29806"/>
        <dbReference type="ChEBI" id="CHEBI:30031"/>
        <dbReference type="ChEBI" id="CHEBI:57540"/>
        <dbReference type="ChEBI" id="CHEBI:57945"/>
        <dbReference type="EC" id="1.3.1.6"/>
    </reaction>
</comment>
<protein>
    <recommendedName>
        <fullName evidence="6">fumarate reductase (NADH)</fullName>
        <ecNumber evidence="6">1.3.1.6</ecNumber>
    </recommendedName>
    <alternativeName>
        <fullName evidence="7">NADH-dependent fumarate reductase</fullName>
    </alternativeName>
</protein>
<keyword evidence="3" id="KW-0274">FAD</keyword>
<dbReference type="WBParaSite" id="TCONS_00009081.p1">
    <property type="protein sequence ID" value="TCONS_00009081.p1"/>
    <property type="gene ID" value="XLOC_006929"/>
</dbReference>
<dbReference type="GO" id="GO:0010181">
    <property type="term" value="F:FMN binding"/>
    <property type="evidence" value="ECO:0007669"/>
    <property type="project" value="InterPro"/>
</dbReference>
<evidence type="ECO:0000256" key="6">
    <source>
        <dbReference type="ARBA" id="ARBA00067004"/>
    </source>
</evidence>
<dbReference type="Gene3D" id="3.50.50.60">
    <property type="entry name" value="FAD/NAD(P)-binding domain"/>
    <property type="match status" value="1"/>
</dbReference>
<dbReference type="GO" id="GO:0016156">
    <property type="term" value="F:fumarate reductase (NADH) activity"/>
    <property type="evidence" value="ECO:0007669"/>
    <property type="project" value="UniProtKB-EC"/>
</dbReference>
<dbReference type="STRING" id="6248.A0A0K0DY49"/>
<reference evidence="10" key="1">
    <citation type="submission" date="2015-08" db="UniProtKB">
        <authorList>
            <consortium name="WormBaseParasite"/>
        </authorList>
    </citation>
    <scope>IDENTIFICATION</scope>
</reference>
<dbReference type="Pfam" id="PF00890">
    <property type="entry name" value="FAD_binding_2"/>
    <property type="match status" value="1"/>
</dbReference>
<dbReference type="InterPro" id="IPR050315">
    <property type="entry name" value="FAD-oxidoreductase_2"/>
</dbReference>